<keyword evidence="4" id="KW-0547">Nucleotide-binding</keyword>
<dbReference type="Gene3D" id="3.40.50.300">
    <property type="entry name" value="P-loop containing nucleotide triphosphate hydrolases"/>
    <property type="match status" value="1"/>
</dbReference>
<dbReference type="PROSITE" id="PS51866">
    <property type="entry name" value="MOP"/>
    <property type="match status" value="1"/>
</dbReference>
<protein>
    <submittedName>
        <fullName evidence="11">ATP-binding cassette domain-containing protein</fullName>
    </submittedName>
</protein>
<dbReference type="Pfam" id="PF03459">
    <property type="entry name" value="TOBE"/>
    <property type="match status" value="1"/>
</dbReference>
<organism evidence="11 12">
    <name type="scientific">Paludisphaera mucosa</name>
    <dbReference type="NCBI Taxonomy" id="3030827"/>
    <lineage>
        <taxon>Bacteria</taxon>
        <taxon>Pseudomonadati</taxon>
        <taxon>Planctomycetota</taxon>
        <taxon>Planctomycetia</taxon>
        <taxon>Isosphaerales</taxon>
        <taxon>Isosphaeraceae</taxon>
        <taxon>Paludisphaera</taxon>
    </lineage>
</organism>
<evidence type="ECO:0000256" key="4">
    <source>
        <dbReference type="ARBA" id="ARBA00022741"/>
    </source>
</evidence>
<feature type="domain" description="Mop" evidence="10">
    <location>
        <begin position="302"/>
        <end position="367"/>
    </location>
</feature>
<evidence type="ECO:0000259" key="9">
    <source>
        <dbReference type="PROSITE" id="PS50893"/>
    </source>
</evidence>
<evidence type="ECO:0000256" key="5">
    <source>
        <dbReference type="ARBA" id="ARBA00022840"/>
    </source>
</evidence>
<dbReference type="Proteomes" id="UP001216907">
    <property type="component" value="Unassembled WGS sequence"/>
</dbReference>
<evidence type="ECO:0000256" key="7">
    <source>
        <dbReference type="ARBA" id="ARBA00023136"/>
    </source>
</evidence>
<dbReference type="InterPro" id="IPR050334">
    <property type="entry name" value="Molybdenum_import_ModC"/>
</dbReference>
<dbReference type="PROSITE" id="PS00211">
    <property type="entry name" value="ABC_TRANSPORTER_1"/>
    <property type="match status" value="1"/>
</dbReference>
<dbReference type="SUPFAM" id="SSF52540">
    <property type="entry name" value="P-loop containing nucleoside triphosphate hydrolases"/>
    <property type="match status" value="1"/>
</dbReference>
<keyword evidence="12" id="KW-1185">Reference proteome</keyword>
<dbReference type="InterPro" id="IPR005116">
    <property type="entry name" value="Transp-assoc_OB_typ1"/>
</dbReference>
<comment type="caution">
    <text evidence="11">The sequence shown here is derived from an EMBL/GenBank/DDBJ whole genome shotgun (WGS) entry which is preliminary data.</text>
</comment>
<dbReference type="Pfam" id="PF00005">
    <property type="entry name" value="ABC_tran"/>
    <property type="match status" value="1"/>
</dbReference>
<dbReference type="InterPro" id="IPR003593">
    <property type="entry name" value="AAA+_ATPase"/>
</dbReference>
<dbReference type="SUPFAM" id="SSF50331">
    <property type="entry name" value="MOP-like"/>
    <property type="match status" value="1"/>
</dbReference>
<dbReference type="EMBL" id="JARRAG010000002">
    <property type="protein sequence ID" value="MDG3006690.1"/>
    <property type="molecule type" value="Genomic_DNA"/>
</dbReference>
<accession>A0ABT6FGJ6</accession>
<reference evidence="11 12" key="1">
    <citation type="submission" date="2023-03" db="EMBL/GenBank/DDBJ databases">
        <title>Paludisphaera mucosa sp. nov. a novel planctomycete from northern fen.</title>
        <authorList>
            <person name="Ivanova A."/>
        </authorList>
    </citation>
    <scope>NUCLEOTIDE SEQUENCE [LARGE SCALE GENOMIC DNA]</scope>
    <source>
        <strain evidence="11 12">Pla2</strain>
    </source>
</reference>
<dbReference type="PANTHER" id="PTHR43514:SF4">
    <property type="entry name" value="ABC TRANSPORTER I FAMILY MEMBER 10"/>
    <property type="match status" value="1"/>
</dbReference>
<keyword evidence="3 8" id="KW-0500">Molybdenum</keyword>
<dbReference type="InterPro" id="IPR017871">
    <property type="entry name" value="ABC_transporter-like_CS"/>
</dbReference>
<name>A0ABT6FGJ6_9BACT</name>
<keyword evidence="6" id="KW-1278">Translocase</keyword>
<dbReference type="RefSeq" id="WP_277862983.1">
    <property type="nucleotide sequence ID" value="NZ_JARRAG010000002.1"/>
</dbReference>
<sequence length="370" mass="39230">MSVPGPPPILDARVVRRVHAGLTVDVSIRLGDEIGVVFGPSGAGKSTLLRLIAGLSRPDSGRVTLAGQPLFDPLRGVDVPLRRRRVGMIFQDDLLFPHLDVAGNVGFGLRGEPRAGRERRVQEVAALCGIASLLGRPVETLSGGERQRVGLARALAPRPRLLLCDEPVSALDLPGRRTLLDRLRGVQRAEGVPILYVTHSPAEAITLGTHLFLLEAGRLVAQGPPAEVLAASRSAEFLHLEGVRNAFSGCIAEHGERREWTRLALDGGPSLIAAFVDLPPGTRVAVEVAGDEILLASGPIAGLSARNQLGGTVEAIASHGREAEIVVRSGELRWLVSTLDSTPDALGLSPGRDAYLIIKARSVRVERSAT</sequence>
<dbReference type="SMART" id="SM00382">
    <property type="entry name" value="AAA"/>
    <property type="match status" value="1"/>
</dbReference>
<keyword evidence="2" id="KW-1003">Cell membrane</keyword>
<dbReference type="PROSITE" id="PS50893">
    <property type="entry name" value="ABC_TRANSPORTER_2"/>
    <property type="match status" value="1"/>
</dbReference>
<gene>
    <name evidence="11" type="ORF">PZE19_23220</name>
</gene>
<evidence type="ECO:0000256" key="3">
    <source>
        <dbReference type="ARBA" id="ARBA00022505"/>
    </source>
</evidence>
<keyword evidence="1" id="KW-0813">Transport</keyword>
<dbReference type="GO" id="GO:0005524">
    <property type="term" value="F:ATP binding"/>
    <property type="evidence" value="ECO:0007669"/>
    <property type="project" value="UniProtKB-KW"/>
</dbReference>
<keyword evidence="7" id="KW-0472">Membrane</keyword>
<dbReference type="Gene3D" id="2.40.50.100">
    <property type="match status" value="1"/>
</dbReference>
<proteinExistence type="predicted"/>
<evidence type="ECO:0000256" key="8">
    <source>
        <dbReference type="PROSITE-ProRule" id="PRU01213"/>
    </source>
</evidence>
<evidence type="ECO:0000259" key="10">
    <source>
        <dbReference type="PROSITE" id="PS51866"/>
    </source>
</evidence>
<evidence type="ECO:0000313" key="12">
    <source>
        <dbReference type="Proteomes" id="UP001216907"/>
    </source>
</evidence>
<feature type="domain" description="ABC transporter" evidence="9">
    <location>
        <begin position="4"/>
        <end position="241"/>
    </location>
</feature>
<dbReference type="InterPro" id="IPR027417">
    <property type="entry name" value="P-loop_NTPase"/>
</dbReference>
<evidence type="ECO:0000313" key="11">
    <source>
        <dbReference type="EMBL" id="MDG3006690.1"/>
    </source>
</evidence>
<dbReference type="InterPro" id="IPR008995">
    <property type="entry name" value="Mo/tungstate-bd_C_term_dom"/>
</dbReference>
<evidence type="ECO:0000256" key="1">
    <source>
        <dbReference type="ARBA" id="ARBA00022448"/>
    </source>
</evidence>
<evidence type="ECO:0000256" key="2">
    <source>
        <dbReference type="ARBA" id="ARBA00022475"/>
    </source>
</evidence>
<keyword evidence="5 11" id="KW-0067">ATP-binding</keyword>
<evidence type="ECO:0000256" key="6">
    <source>
        <dbReference type="ARBA" id="ARBA00022967"/>
    </source>
</evidence>
<dbReference type="InterPro" id="IPR004606">
    <property type="entry name" value="Mop_domain"/>
</dbReference>
<dbReference type="PANTHER" id="PTHR43514">
    <property type="entry name" value="ABC TRANSPORTER I FAMILY MEMBER 10"/>
    <property type="match status" value="1"/>
</dbReference>
<dbReference type="InterPro" id="IPR003439">
    <property type="entry name" value="ABC_transporter-like_ATP-bd"/>
</dbReference>